<sequence length="102" mass="10763">MATANGAVENGQPDRKPPALPRPIRNLEVKFTKVRRAPLPPDGRGPLRWAARLGAAGAREQRAGGPPGAAETRASLPGRGSPETAPFAGRLGRDRRRRGSAL</sequence>
<evidence type="ECO:0007829" key="6">
    <source>
        <dbReference type="PubMed" id="22814378"/>
    </source>
</evidence>
<dbReference type="MassIVE" id="H0YLT1"/>
<dbReference type="Bgee" id="ENSG00000184254">
    <property type="expression patterns" value="Expressed in palpebral conjunctiva and 156 other cell types or tissues"/>
</dbReference>
<reference evidence="6" key="4">
    <citation type="journal article" date="2012" name="Proc. Natl. Acad. Sci. U.S.A.">
        <title>N-terminal acetylome analyses and functional insights of the N-terminal acetyltransferase NatB.</title>
        <authorList>
            <person name="Van Damme P."/>
            <person name="Lasa M."/>
            <person name="Polevoda B."/>
            <person name="Gazquez C."/>
            <person name="Elosegui-Artola A."/>
            <person name="Kim D.S."/>
            <person name="De Juan-Pardo E."/>
            <person name="Demeyer K."/>
            <person name="Hole K."/>
            <person name="Larrea E."/>
            <person name="Timmerman E."/>
            <person name="Prieto J."/>
            <person name="Arnesen T."/>
            <person name="Sherman F."/>
            <person name="Gevaert K."/>
            <person name="Aldabe R."/>
        </authorList>
    </citation>
    <scope>IDENTIFICATION BY MASS SPECTROMETRY [LARGE SCALE ANALYSIS]</scope>
</reference>
<dbReference type="UCSC" id="uc059nxf.1">
    <property type="organism name" value="human"/>
</dbReference>
<evidence type="ECO:0000313" key="3">
    <source>
        <dbReference type="Proteomes" id="UP000005640"/>
    </source>
</evidence>
<dbReference type="AlphaFoldDB" id="H0YLT1"/>
<dbReference type="ChiTaRS" id="ALDH1A3">
    <property type="organism name" value="human"/>
</dbReference>
<keyword evidence="3" id="KW-1185">Reference proteome</keyword>
<evidence type="ECO:0000313" key="2">
    <source>
        <dbReference type="Ensembl" id="ENSP00000453328.1"/>
    </source>
</evidence>
<dbReference type="EMBL" id="AC015712">
    <property type="status" value="NOT_ANNOTATED_CDS"/>
    <property type="molecule type" value="Genomic_DNA"/>
</dbReference>
<accession>H0YLT1</accession>
<name>H0YLT1_HUMAN</name>
<gene>
    <name evidence="2" type="primary">ALDH1A3</name>
</gene>
<dbReference type="GeneTree" id="ENSGT00940000158815"/>
<dbReference type="OrthoDB" id="310895at2759"/>
<dbReference type="OpenTargets" id="ENSG00000184254"/>
<organism evidence="2 3">
    <name type="scientific">Homo sapiens</name>
    <name type="common">Human</name>
    <dbReference type="NCBI Taxonomy" id="9606"/>
    <lineage>
        <taxon>Eukaryota</taxon>
        <taxon>Metazoa</taxon>
        <taxon>Chordata</taxon>
        <taxon>Craniata</taxon>
        <taxon>Vertebrata</taxon>
        <taxon>Euteleostomi</taxon>
        <taxon>Mammalia</taxon>
        <taxon>Eutheria</taxon>
        <taxon>Euarchontoglires</taxon>
        <taxon>Primates</taxon>
        <taxon>Haplorrhini</taxon>
        <taxon>Catarrhini</taxon>
        <taxon>Hominidae</taxon>
        <taxon>Homo</taxon>
    </lineage>
</organism>
<dbReference type="Antibodypedia" id="43944">
    <property type="antibodies" value="237 antibodies from 31 providers"/>
</dbReference>
<dbReference type="ProteomicsDB" id="40047"/>
<dbReference type="ExpressionAtlas" id="H0YLT1">
    <property type="expression patterns" value="baseline and differential"/>
</dbReference>
<reference evidence="2" key="5">
    <citation type="submission" date="2025-08" db="UniProtKB">
        <authorList>
            <consortium name="Ensembl"/>
        </authorList>
    </citation>
    <scope>IDENTIFICATION</scope>
</reference>
<feature type="compositionally biased region" description="Basic residues" evidence="1">
    <location>
        <begin position="93"/>
        <end position="102"/>
    </location>
</feature>
<dbReference type="VEuPathDB" id="HostDB:ENSG00000184254"/>
<dbReference type="Ensembl" id="ENST00000557963.1">
    <property type="protein sequence ID" value="ENSP00000453328.1"/>
    <property type="gene ID" value="ENSG00000184254.19"/>
</dbReference>
<reference evidence="2" key="6">
    <citation type="submission" date="2025-09" db="UniProtKB">
        <authorList>
            <consortium name="Ensembl"/>
        </authorList>
    </citation>
    <scope>IDENTIFICATION</scope>
</reference>
<keyword evidence="4 5" id="KW-1267">Proteomics identification</keyword>
<reference evidence="2 3" key="2">
    <citation type="journal article" date="2004" name="Nature">
        <title>Finishing the euchromatic sequence of the human genome.</title>
        <authorList>
            <consortium name="International Human Genome Sequencing Consortium"/>
        </authorList>
    </citation>
    <scope>NUCLEOTIDE SEQUENCE [LARGE SCALE GENOMIC DNA]</scope>
</reference>
<evidence type="ECO:0007829" key="4">
    <source>
        <dbReference type="PeptideAtlas" id="H0YLT1"/>
    </source>
</evidence>
<evidence type="ECO:0007829" key="5">
    <source>
        <dbReference type="ProteomicsDB" id="H0YLT1"/>
    </source>
</evidence>
<reference evidence="2 3" key="1">
    <citation type="journal article" date="2001" name="Nature">
        <title>Initial sequencing and analysis of the human genome.</title>
        <authorList>
            <consortium name="International Human Genome Sequencing Consortium"/>
            <person name="Lander E.S."/>
            <person name="Linton L.M."/>
            <person name="Birren B."/>
            <person name="Nusbaum C."/>
            <person name="Zody M.C."/>
            <person name="Baldwin J."/>
            <person name="Devon K."/>
            <person name="Dewar K."/>
            <person name="Doyle M."/>
            <person name="FitzHugh W."/>
            <person name="Funke R."/>
            <person name="Gage D."/>
            <person name="Harris K."/>
            <person name="Heaford A."/>
            <person name="Howland J."/>
            <person name="Kann L."/>
            <person name="Lehoczky J."/>
            <person name="LeVine R."/>
            <person name="McEwan P."/>
            <person name="McKernan K."/>
            <person name="Meldrim J."/>
            <person name="Mesirov J.P."/>
            <person name="Miranda C."/>
            <person name="Morris W."/>
            <person name="Naylor J."/>
            <person name="Raymond C."/>
            <person name="Rosetti M."/>
            <person name="Santos R."/>
            <person name="Sheridan A."/>
            <person name="Sougnez C."/>
            <person name="Stange-Thomann N."/>
            <person name="Stojanovic N."/>
            <person name="Subramanian A."/>
            <person name="Wyman D."/>
            <person name="Rogers J."/>
            <person name="Sulston J."/>
            <person name="Ainscough R."/>
            <person name="Beck S."/>
            <person name="Bentley D."/>
            <person name="Burton J."/>
            <person name="Clee C."/>
            <person name="Carter N."/>
            <person name="Coulson A."/>
            <person name="Deadman R."/>
            <person name="Deloukas P."/>
            <person name="Dunham A."/>
            <person name="Dunham I."/>
            <person name="Durbin R."/>
            <person name="French L."/>
            <person name="Grafham D."/>
            <person name="Gregory S."/>
            <person name="Hubbard T."/>
            <person name="Humphray S."/>
            <person name="Hunt A."/>
            <person name="Jones M."/>
            <person name="Lloyd C."/>
            <person name="McMurray A."/>
            <person name="Matthews L."/>
            <person name="Mercer S."/>
            <person name="Milne S."/>
            <person name="Mullikin J.C."/>
            <person name="Mungall A."/>
            <person name="Plumb R."/>
            <person name="Ross M."/>
            <person name="Shownkeen R."/>
            <person name="Sims S."/>
            <person name="Waterston R.H."/>
            <person name="Wilson R.K."/>
            <person name="Hillier L.W."/>
            <person name="McPherson J.D."/>
            <person name="Marra M.A."/>
            <person name="Mardis E.R."/>
            <person name="Fulton L.A."/>
            <person name="Chinwalla A.T."/>
            <person name="Pepin K.H."/>
            <person name="Gish W.R."/>
            <person name="Chissoe S.L."/>
            <person name="Wendl M.C."/>
            <person name="Delehaunty K.D."/>
            <person name="Miner T.L."/>
            <person name="Delehaunty A."/>
            <person name="Kramer J.B."/>
            <person name="Cook L.L."/>
            <person name="Fulton R.S."/>
            <person name="Johnson D.L."/>
            <person name="Minx P.J."/>
            <person name="Clifton S.W."/>
            <person name="Hawkins T."/>
            <person name="Branscomb E."/>
            <person name="Predki P."/>
            <person name="Richardson P."/>
            <person name="Wenning S."/>
            <person name="Slezak T."/>
            <person name="Doggett N."/>
            <person name="Cheng J.F."/>
            <person name="Olsen A."/>
            <person name="Lucas S."/>
            <person name="Elkin C."/>
            <person name="Uberbacher E."/>
            <person name="Frazier M."/>
            <person name="Gibbs R.A."/>
            <person name="Muzny D.M."/>
            <person name="Scherer S.E."/>
            <person name="Bouck J.B."/>
            <person name="Sodergren E.J."/>
            <person name="Worley K.C."/>
            <person name="Rives C.M."/>
            <person name="Gorrell J.H."/>
            <person name="Metzker M.L."/>
            <person name="Naylor S.L."/>
            <person name="Kucherlapati R.S."/>
            <person name="Nelson D.L."/>
            <person name="Weinstock G.M."/>
            <person name="Sakaki Y."/>
            <person name="Fujiyama A."/>
            <person name="Hattori M."/>
            <person name="Yada T."/>
            <person name="Toyoda A."/>
            <person name="Itoh T."/>
            <person name="Kawagoe C."/>
            <person name="Watanabe H."/>
            <person name="Totoki Y."/>
            <person name="Taylor T."/>
            <person name="Weissenbach J."/>
            <person name="Heilig R."/>
            <person name="Saurin W."/>
            <person name="Artiguenave F."/>
            <person name="Brottier P."/>
            <person name="Bruls T."/>
            <person name="Pelletier E."/>
            <person name="Robert C."/>
            <person name="Wincker P."/>
            <person name="Smith D.R."/>
            <person name="Doucette-Stamm L."/>
            <person name="Rubenfield M."/>
            <person name="Weinstock K."/>
            <person name="Lee H.M."/>
            <person name="Dubois J."/>
            <person name="Rosenthal A."/>
            <person name="Platzer M."/>
            <person name="Nyakatura G."/>
            <person name="Taudien S."/>
            <person name="Rump A."/>
            <person name="Yang H."/>
            <person name="Yu J."/>
            <person name="Wang J."/>
            <person name="Huang G."/>
            <person name="Gu J."/>
            <person name="Hood L."/>
            <person name="Rowen L."/>
            <person name="Madan A."/>
            <person name="Qin S."/>
            <person name="Davis R.W."/>
            <person name="Federspiel N.A."/>
            <person name="Abola A.P."/>
            <person name="Proctor M.J."/>
            <person name="Myers R.M."/>
            <person name="Schmutz J."/>
            <person name="Dickson M."/>
            <person name="Grimwood J."/>
            <person name="Cox D.R."/>
            <person name="Olson M.V."/>
            <person name="Kaul R."/>
            <person name="Raymond C."/>
            <person name="Shimizu N."/>
            <person name="Kawasaki K."/>
            <person name="Minoshima S."/>
            <person name="Evans G.A."/>
            <person name="Athanasiou M."/>
            <person name="Schultz R."/>
            <person name="Roe B.A."/>
            <person name="Chen F."/>
            <person name="Pan H."/>
            <person name="Ramser J."/>
            <person name="Lehrach H."/>
            <person name="Reinhardt R."/>
            <person name="McCombie W.R."/>
            <person name="de la Bastide M."/>
            <person name="Dedhia N."/>
            <person name="Blocker H."/>
            <person name="Hornischer K."/>
            <person name="Nordsiek G."/>
            <person name="Agarwala R."/>
            <person name="Aravind L."/>
            <person name="Bailey J.A."/>
            <person name="Bateman A."/>
            <person name="Batzoglou S."/>
            <person name="Birney E."/>
            <person name="Bork P."/>
            <person name="Brown D.G."/>
            <person name="Burge C.B."/>
            <person name="Cerutti L."/>
            <person name="Chen H.C."/>
            <person name="Church D."/>
            <person name="Clamp M."/>
            <person name="Copley R.R."/>
            <person name="Doerks T."/>
            <person name="Eddy S.R."/>
            <person name="Eichler E.E."/>
            <person name="Furey T.S."/>
            <person name="Galagan J."/>
            <person name="Gilbert J.G."/>
            <person name="Harmon C."/>
            <person name="Hayashizaki Y."/>
            <person name="Haussler D."/>
            <person name="Hermjakob H."/>
            <person name="Hokamp K."/>
            <person name="Jang W."/>
            <person name="Johnson L.S."/>
            <person name="Jones T.A."/>
            <person name="Kasif S."/>
            <person name="Kaspryzk A."/>
            <person name="Kennedy S."/>
            <person name="Kent W.J."/>
            <person name="Kitts P."/>
            <person name="Koonin E.V."/>
            <person name="Korf I."/>
            <person name="Kulp D."/>
            <person name="Lancet D."/>
            <person name="Lowe T.M."/>
            <person name="McLysaght A."/>
            <person name="Mikkelsen T."/>
            <person name="Moran J.V."/>
            <person name="Mulder N."/>
            <person name="Pollara V.J."/>
            <person name="Ponting C.P."/>
            <person name="Schuler G."/>
            <person name="Schultz J."/>
            <person name="Slater G."/>
            <person name="Smit A.F."/>
            <person name="Stupka E."/>
            <person name="Szustakowski J."/>
            <person name="Thierry-Mieg D."/>
            <person name="Thierry-Mieg J."/>
            <person name="Wagner L."/>
            <person name="Wallis J."/>
            <person name="Wheeler R."/>
            <person name="Williams A."/>
            <person name="Wolf Y.I."/>
            <person name="Wolfe K.H."/>
            <person name="Yang S.P."/>
            <person name="Yeh R.F."/>
            <person name="Collins F."/>
            <person name="Guyer M.S."/>
            <person name="Peterson J."/>
            <person name="Felsenfeld A."/>
            <person name="Wetterstrand K.A."/>
            <person name="Patrinos A."/>
            <person name="Morgan M.J."/>
            <person name="de Jong P."/>
            <person name="Catanese J.J."/>
            <person name="Osoegawa K."/>
            <person name="Shizuya H."/>
            <person name="Choi S."/>
            <person name="Chen Y.J."/>
        </authorList>
    </citation>
    <scope>NUCLEOTIDE SEQUENCE [LARGE SCALE GENOMIC DNA]</scope>
</reference>
<dbReference type="HGNC" id="HGNC:409">
    <property type="gene designation" value="ALDH1A3"/>
</dbReference>
<dbReference type="Proteomes" id="UP000005640">
    <property type="component" value="Chromosome 15"/>
</dbReference>
<proteinExistence type="evidence at protein level"/>
<dbReference type="Ensembl" id="ENST00000557963.1">
    <property type="protein sequence ID" value="ENSP00000453328.1"/>
    <property type="gene ID" value="ENSG00000184254.18"/>
</dbReference>
<reference evidence="2 3" key="3">
    <citation type="journal article" date="2006" name="Nature">
        <title>Analysis of the DNA sequence and duplication history of human chromosome 15.</title>
        <authorList>
            <person name="Zody M.C."/>
            <person name="Garber M."/>
            <person name="Sharpe T."/>
            <person name="Young S.K."/>
            <person name="Rowen L."/>
            <person name="O'Neill K."/>
            <person name="Whittaker C.A."/>
            <person name="Kamal M."/>
            <person name="Chang J.L."/>
            <person name="Cuomo C.A."/>
            <person name="Dewar K."/>
            <person name="FitzGerald M.G."/>
            <person name="Kodira C.D."/>
            <person name="Madan A."/>
            <person name="Qin S."/>
            <person name="Yang X."/>
            <person name="Abbasi N."/>
            <person name="Abouelleil A."/>
            <person name="Arachchi H.M."/>
            <person name="Baradarani L."/>
            <person name="Birditt B."/>
            <person name="Bloom S."/>
            <person name="Bloom T."/>
            <person name="Borowsky M.L."/>
            <person name="Burke J."/>
            <person name="Butler J."/>
            <person name="Cook A."/>
            <person name="DeArellano K."/>
            <person name="DeCaprio D."/>
            <person name="Dorris L.III."/>
            <person name="Dors M."/>
            <person name="Eichler E.E."/>
            <person name="Engels R."/>
            <person name="Fahey J."/>
            <person name="Fleetwood P."/>
            <person name="Friedman C."/>
            <person name="Gearin G."/>
            <person name="Hall J.L."/>
            <person name="Hensley G."/>
            <person name="Johnson E."/>
            <person name="Jones C."/>
            <person name="Kamat A."/>
            <person name="Kaur A."/>
            <person name="Locke D.P."/>
            <person name="Madan A."/>
            <person name="Munson G."/>
            <person name="Jaffe D.B."/>
            <person name="Lui A."/>
            <person name="Macdonald P."/>
            <person name="Mauceli E."/>
            <person name="Naylor J.W."/>
            <person name="Nesbitt R."/>
            <person name="Nicol R."/>
            <person name="O'Leary S.B."/>
            <person name="Ratcliffe A."/>
            <person name="Rounsley S."/>
            <person name="She X."/>
            <person name="Sneddon K.M."/>
            <person name="Stewart S."/>
            <person name="Sougnez C."/>
            <person name="Stone S.M."/>
            <person name="Topham K."/>
            <person name="Vincent D."/>
            <person name="Wang S."/>
            <person name="Zimmer A.R."/>
            <person name="Birren B.W."/>
            <person name="Hood L."/>
            <person name="Lander E.S."/>
            <person name="Nusbaum C."/>
        </authorList>
    </citation>
    <scope>NUCLEOTIDE SEQUENCE [LARGE SCALE GENOMIC DNA]</scope>
</reference>
<feature type="compositionally biased region" description="Low complexity" evidence="1">
    <location>
        <begin position="44"/>
        <end position="58"/>
    </location>
</feature>
<protein>
    <submittedName>
        <fullName evidence="2">Aldehyde dehydrogenase 1 family member A3</fullName>
    </submittedName>
</protein>
<dbReference type="HOGENOM" id="CLU_2276497_0_0_1"/>
<evidence type="ECO:0000256" key="1">
    <source>
        <dbReference type="SAM" id="MobiDB-lite"/>
    </source>
</evidence>
<feature type="region of interest" description="Disordered" evidence="1">
    <location>
        <begin position="1"/>
        <end position="102"/>
    </location>
</feature>